<keyword evidence="1" id="KW-0472">Membrane</keyword>
<keyword evidence="1" id="KW-0812">Transmembrane</keyword>
<protein>
    <submittedName>
        <fullName evidence="2">Uncharacterized protein</fullName>
    </submittedName>
</protein>
<evidence type="ECO:0000313" key="2">
    <source>
        <dbReference type="EMBL" id="JAS18127.1"/>
    </source>
</evidence>
<feature type="transmembrane region" description="Helical" evidence="1">
    <location>
        <begin position="135"/>
        <end position="156"/>
    </location>
</feature>
<organism evidence="2">
    <name type="scientific">Clastoptera arizonana</name>
    <name type="common">Arizona spittle bug</name>
    <dbReference type="NCBI Taxonomy" id="38151"/>
    <lineage>
        <taxon>Eukaryota</taxon>
        <taxon>Metazoa</taxon>
        <taxon>Ecdysozoa</taxon>
        <taxon>Arthropoda</taxon>
        <taxon>Hexapoda</taxon>
        <taxon>Insecta</taxon>
        <taxon>Pterygota</taxon>
        <taxon>Neoptera</taxon>
        <taxon>Paraneoptera</taxon>
        <taxon>Hemiptera</taxon>
        <taxon>Auchenorrhyncha</taxon>
        <taxon>Cercopoidea</taxon>
        <taxon>Clastopteridae</taxon>
        <taxon>Clastoptera</taxon>
    </lineage>
</organism>
<feature type="transmembrane region" description="Helical" evidence="1">
    <location>
        <begin position="67"/>
        <end position="90"/>
    </location>
</feature>
<feature type="transmembrane region" description="Helical" evidence="1">
    <location>
        <begin position="97"/>
        <end position="123"/>
    </location>
</feature>
<dbReference type="EMBL" id="GEDC01019171">
    <property type="protein sequence ID" value="JAS18127.1"/>
    <property type="molecule type" value="Transcribed_RNA"/>
</dbReference>
<evidence type="ECO:0000256" key="1">
    <source>
        <dbReference type="SAM" id="Phobius"/>
    </source>
</evidence>
<name>A0A1B6CXE3_9HEMI</name>
<keyword evidence="1" id="KW-1133">Transmembrane helix</keyword>
<accession>A0A1B6CXE3</accession>
<dbReference type="AlphaFoldDB" id="A0A1B6CXE3"/>
<gene>
    <name evidence="2" type="ORF">g.3644</name>
</gene>
<sequence>MYLPNDNQWNSFSTKTEMKIIAVVNLILGVSLVVCSGSYADVILTPEEIAPCTELSHLQVARRLLKVLFFISTLGGIETVLSASLVVAIYKSMVPIILMWIIVYTSIVATLTGCVVVYCYILITEGVQTGDAGTLMFLLMKLGFITFSLMVAHKFYTTSRRQRHYVSISTIGSLPGRRM</sequence>
<proteinExistence type="predicted"/>
<feature type="transmembrane region" description="Helical" evidence="1">
    <location>
        <begin position="20"/>
        <end position="40"/>
    </location>
</feature>
<reference evidence="2" key="1">
    <citation type="submission" date="2015-12" db="EMBL/GenBank/DDBJ databases">
        <title>De novo transcriptome assembly of four potential Pierce s Disease insect vectors from Arizona vineyards.</title>
        <authorList>
            <person name="Tassone E.E."/>
        </authorList>
    </citation>
    <scope>NUCLEOTIDE SEQUENCE</scope>
</reference>